<reference evidence="4 5" key="1">
    <citation type="submission" date="2014-09" db="EMBL/GenBank/DDBJ databases">
        <authorList>
            <person name="Ellenberger Sabrina"/>
        </authorList>
    </citation>
    <scope>NUCLEOTIDE SEQUENCE [LARGE SCALE GENOMIC DNA]</scope>
    <source>
        <strain evidence="4 5">CBS 412.66</strain>
    </source>
</reference>
<feature type="compositionally biased region" description="Basic and acidic residues" evidence="2">
    <location>
        <begin position="188"/>
        <end position="199"/>
    </location>
</feature>
<evidence type="ECO:0000313" key="5">
    <source>
        <dbReference type="Proteomes" id="UP000054107"/>
    </source>
</evidence>
<dbReference type="Pfam" id="PF10650">
    <property type="entry name" value="zf-C3H1"/>
    <property type="match status" value="1"/>
</dbReference>
<feature type="domain" description="Putative zinc-finger" evidence="3">
    <location>
        <begin position="669"/>
        <end position="690"/>
    </location>
</feature>
<feature type="compositionally biased region" description="Low complexity" evidence="2">
    <location>
        <begin position="508"/>
        <end position="521"/>
    </location>
</feature>
<evidence type="ECO:0000313" key="4">
    <source>
        <dbReference type="EMBL" id="CEP13342.1"/>
    </source>
</evidence>
<evidence type="ECO:0000256" key="1">
    <source>
        <dbReference type="SAM" id="Coils"/>
    </source>
</evidence>
<accession>A0A0B7ND46</accession>
<dbReference type="Proteomes" id="UP000054107">
    <property type="component" value="Unassembled WGS sequence"/>
</dbReference>
<feature type="coiled-coil region" evidence="1">
    <location>
        <begin position="120"/>
        <end position="175"/>
    </location>
</feature>
<evidence type="ECO:0000256" key="2">
    <source>
        <dbReference type="SAM" id="MobiDB-lite"/>
    </source>
</evidence>
<feature type="region of interest" description="Disordered" evidence="2">
    <location>
        <begin position="1"/>
        <end position="77"/>
    </location>
</feature>
<feature type="compositionally biased region" description="Polar residues" evidence="2">
    <location>
        <begin position="65"/>
        <end position="77"/>
    </location>
</feature>
<feature type="compositionally biased region" description="Acidic residues" evidence="2">
    <location>
        <begin position="13"/>
        <end position="28"/>
    </location>
</feature>
<feature type="region of interest" description="Disordered" evidence="2">
    <location>
        <begin position="492"/>
        <end position="521"/>
    </location>
</feature>
<feature type="region of interest" description="Disordered" evidence="2">
    <location>
        <begin position="582"/>
        <end position="621"/>
    </location>
</feature>
<feature type="region of interest" description="Disordered" evidence="2">
    <location>
        <begin position="185"/>
        <end position="254"/>
    </location>
</feature>
<dbReference type="EMBL" id="LN729571">
    <property type="protein sequence ID" value="CEP13342.1"/>
    <property type="molecule type" value="Genomic_DNA"/>
</dbReference>
<keyword evidence="5" id="KW-1185">Reference proteome</keyword>
<feature type="compositionally biased region" description="Basic residues" evidence="2">
    <location>
        <begin position="243"/>
        <end position="253"/>
    </location>
</feature>
<evidence type="ECO:0000259" key="3">
    <source>
        <dbReference type="Pfam" id="PF10650"/>
    </source>
</evidence>
<protein>
    <recommendedName>
        <fullName evidence="3">Putative zinc-finger domain-containing protein</fullName>
    </recommendedName>
</protein>
<proteinExistence type="predicted"/>
<organism evidence="4 5">
    <name type="scientific">Parasitella parasitica</name>
    <dbReference type="NCBI Taxonomy" id="35722"/>
    <lineage>
        <taxon>Eukaryota</taxon>
        <taxon>Fungi</taxon>
        <taxon>Fungi incertae sedis</taxon>
        <taxon>Mucoromycota</taxon>
        <taxon>Mucoromycotina</taxon>
        <taxon>Mucoromycetes</taxon>
        <taxon>Mucorales</taxon>
        <taxon>Mucorineae</taxon>
        <taxon>Mucoraceae</taxon>
        <taxon>Parasitella</taxon>
    </lineage>
</organism>
<dbReference type="STRING" id="35722.A0A0B7ND46"/>
<dbReference type="InterPro" id="IPR019607">
    <property type="entry name" value="Putative_zinc-finger_domain"/>
</dbReference>
<dbReference type="OrthoDB" id="2284292at2759"/>
<dbReference type="AlphaFoldDB" id="A0A0B7ND46"/>
<sequence>MSKPNEISYGVMPEDEASDMDVSSDDDGINVYPASTPLQPTHTDDNQSNHSNAFRGPHYEESYTPRLTANPTTSSGFVGQQSLLSMAYCESDRESVNSFHTAPSSPIDLTLDDEPYNTNADQQPDLMDELQKEYEELTKELETIDIEEKRILSLLEEKKATLEALKVRELELQVRKSIQKNRKAVVKLPKDKGKQKAPIDLHYNSFSSNSEDDEDQPPKKTMAIVNTETGQPEKRAVEEPHKETRRRSRRVKGKAKESVFQDVVENESIQATARRNKKHQHIVRQSQLKGYTSIGQMKMFLCDLYDKFEENEELTEPQRAHYKVLVKKIAKYDENGDDYVPAIGSSYTRRRKGGKVEPKAQFMLPEDYYGHPERLDFGNLYVDRIKLLDALNCSRVDTPKNVRRATAILSSKASRLTVADFQDIIDSRGEIMNKNKLKVIDSGLNDYAEPSRQSRTKTRAKMLPLPKVNLNESETKGKKAYYLNQRELAAGLKDTESPSLEPAERSAELSSSSPLSSDSAPFIAGSGSPSTFFLNNHDAENVTEQLLANSKSITTISSVPGKTSFGRHDAPASQQPFLPKSKRKLFSPESPHPLQSASPIPPEPAILKLYDDSPSTTSNGSATMVTENHQANTQNQNVASSFFQPYRSALDSLGVSLNSDVSIKKTGILCKAESNGGVCNDKSCPDMHFADFA</sequence>
<name>A0A0B7ND46_9FUNG</name>
<keyword evidence="1" id="KW-0175">Coiled coil</keyword>
<gene>
    <name evidence="4" type="primary">PARPA_07403.1 scaffold 27610</name>
</gene>
<feature type="compositionally biased region" description="Basic and acidic residues" evidence="2">
    <location>
        <begin position="231"/>
        <end position="242"/>
    </location>
</feature>